<proteinExistence type="predicted"/>
<evidence type="ECO:0008006" key="4">
    <source>
        <dbReference type="Google" id="ProtNLM"/>
    </source>
</evidence>
<keyword evidence="1" id="KW-0472">Membrane</keyword>
<dbReference type="EMBL" id="OAOQ01000005">
    <property type="protein sequence ID" value="SNX70133.1"/>
    <property type="molecule type" value="Genomic_DNA"/>
</dbReference>
<gene>
    <name evidence="2" type="ORF">SAMN05878503_10541</name>
</gene>
<organism evidence="2 3">
    <name type="scientific">Cereibacter ovatus</name>
    <dbReference type="NCBI Taxonomy" id="439529"/>
    <lineage>
        <taxon>Bacteria</taxon>
        <taxon>Pseudomonadati</taxon>
        <taxon>Pseudomonadota</taxon>
        <taxon>Alphaproteobacteria</taxon>
        <taxon>Rhodobacterales</taxon>
        <taxon>Paracoccaceae</taxon>
        <taxon>Cereibacter</taxon>
    </lineage>
</organism>
<dbReference type="Proteomes" id="UP000219467">
    <property type="component" value="Unassembled WGS sequence"/>
</dbReference>
<accession>A0A285CT41</accession>
<feature type="transmembrane region" description="Helical" evidence="1">
    <location>
        <begin position="34"/>
        <end position="58"/>
    </location>
</feature>
<keyword evidence="1" id="KW-1133">Transmembrane helix</keyword>
<dbReference type="RefSeq" id="WP_097030135.1">
    <property type="nucleotide sequence ID" value="NZ_OAOQ01000005.1"/>
</dbReference>
<evidence type="ECO:0000313" key="3">
    <source>
        <dbReference type="Proteomes" id="UP000219467"/>
    </source>
</evidence>
<reference evidence="3" key="1">
    <citation type="submission" date="2017-08" db="EMBL/GenBank/DDBJ databases">
        <authorList>
            <person name="Varghese N."/>
            <person name="Submissions S."/>
        </authorList>
    </citation>
    <scope>NUCLEOTIDE SEQUENCE [LARGE SCALE GENOMIC DNA]</scope>
    <source>
        <strain evidence="3">JA234</strain>
    </source>
</reference>
<name>A0A285CT41_9RHOB</name>
<keyword evidence="3" id="KW-1185">Reference proteome</keyword>
<sequence>MGGRAILKTWLALLVLSALSTLYAERPPQGDALAVGAAGLLLVTLAKARAILSVYLGLAVAPAWQQGATLVLLAYLALLGALYLAPVLA</sequence>
<evidence type="ECO:0000256" key="1">
    <source>
        <dbReference type="SAM" id="Phobius"/>
    </source>
</evidence>
<evidence type="ECO:0000313" key="2">
    <source>
        <dbReference type="EMBL" id="SNX70133.1"/>
    </source>
</evidence>
<keyword evidence="1" id="KW-0812">Transmembrane</keyword>
<protein>
    <recommendedName>
        <fullName evidence="4">Cytochrome c oxidase subunit IV</fullName>
    </recommendedName>
</protein>
<dbReference type="AlphaFoldDB" id="A0A285CT41"/>
<feature type="transmembrane region" description="Helical" evidence="1">
    <location>
        <begin position="70"/>
        <end position="88"/>
    </location>
</feature>